<evidence type="ECO:0000313" key="1">
    <source>
        <dbReference type="EMBL" id="MBB3219825.1"/>
    </source>
</evidence>
<name>A0A7W5E7U5_9BURK</name>
<evidence type="ECO:0000313" key="2">
    <source>
        <dbReference type="Proteomes" id="UP000584325"/>
    </source>
</evidence>
<protein>
    <submittedName>
        <fullName evidence="1">Uncharacterized protein</fullName>
    </submittedName>
</protein>
<proteinExistence type="predicted"/>
<dbReference type="Proteomes" id="UP000584325">
    <property type="component" value="Unassembled WGS sequence"/>
</dbReference>
<gene>
    <name evidence="1" type="ORF">FHS02_000612</name>
</gene>
<dbReference type="EMBL" id="JACHXS010000001">
    <property type="protein sequence ID" value="MBB3219825.1"/>
    <property type="molecule type" value="Genomic_DNA"/>
</dbReference>
<reference evidence="1 2" key="1">
    <citation type="submission" date="2020-08" db="EMBL/GenBank/DDBJ databases">
        <title>Genomic Encyclopedia of Type Strains, Phase III (KMG-III): the genomes of soil and plant-associated and newly described type strains.</title>
        <authorList>
            <person name="Whitman W."/>
        </authorList>
    </citation>
    <scope>NUCLEOTIDE SEQUENCE [LARGE SCALE GENOMIC DNA]</scope>
    <source>
        <strain evidence="1 2">CECT 7753</strain>
    </source>
</reference>
<dbReference type="AlphaFoldDB" id="A0A7W5E7U5"/>
<comment type="caution">
    <text evidence="1">The sequence shown here is derived from an EMBL/GenBank/DDBJ whole genome shotgun (WGS) entry which is preliminary data.</text>
</comment>
<sequence length="554" mass="59375">MAPADIVIRRFSSVYRCAPRGDAGQRVRDRLDAVVRRGIGERIGAMAAALARGDDRSVWVIRRLSVSCVVNSAWDDDRIAGAWARRLVYALALELAAGGTDGVIRFDSPAAQLARFIADLADGDAFGKWYNGGYAGLKALPVSIALRTALADAGADGVEALRLLTGDGVHPVLHALSPGDALAVLRAFAALGDMVPPPDILVLADAVLRHRPAFRVDDPRWGLAAFVVAAGEYPGCAGGLVKAVAAIALHAMQQNQARADAMEAPAGTLATWPEMPGAKKLLDGMPAALRRQLPEFAAAVTAPGHTGYGGGFLLLPVLLSMPFEEWVRDWPAIAGLPADRVLRSLVLATCLGPGLLADPLWRELMGLPADTDWPALYEELGKLGAKPQLALRRGLAGHARDHGGVPFHARAVRVAGRAWHIDADADGYWHRIAAAKPGRHRFVADADVHYLEIRLPRLPQPLPPAWQRLLCLAAQGTMRRFARRLPGFALSHLDYLQANFLDLPASVERRGDATIVGLGRPPLALMLDLAGMTRTTYALPWHPGRTCVLHAERG</sequence>
<dbReference type="RefSeq" id="WP_175424717.1">
    <property type="nucleotide sequence ID" value="NZ_CP040017.1"/>
</dbReference>
<organism evidence="1 2">
    <name type="scientific">Pseudoduganella umbonata</name>
    <dbReference type="NCBI Taxonomy" id="864828"/>
    <lineage>
        <taxon>Bacteria</taxon>
        <taxon>Pseudomonadati</taxon>
        <taxon>Pseudomonadota</taxon>
        <taxon>Betaproteobacteria</taxon>
        <taxon>Burkholderiales</taxon>
        <taxon>Oxalobacteraceae</taxon>
        <taxon>Telluria group</taxon>
        <taxon>Pseudoduganella</taxon>
    </lineage>
</organism>
<accession>A0A7W5E7U5</accession>